<feature type="region of interest" description="Disordered" evidence="6">
    <location>
        <begin position="60"/>
        <end position="88"/>
    </location>
</feature>
<gene>
    <name evidence="8" type="ORF">QBC41DRAFT_212336</name>
</gene>
<dbReference type="GO" id="GO:0034992">
    <property type="term" value="C:microtubule organizing center attachment site"/>
    <property type="evidence" value="ECO:0007669"/>
    <property type="project" value="TreeGrafter"/>
</dbReference>
<feature type="compositionally biased region" description="Acidic residues" evidence="6">
    <location>
        <begin position="114"/>
        <end position="125"/>
    </location>
</feature>
<evidence type="ECO:0000313" key="8">
    <source>
        <dbReference type="EMBL" id="KAK0674410.1"/>
    </source>
</evidence>
<evidence type="ECO:0000256" key="6">
    <source>
        <dbReference type="SAM" id="MobiDB-lite"/>
    </source>
</evidence>
<sequence length="628" mass="70537">MPPRRLFGPQYLSCFYCGASSKLRNDGSRKHFRCLSCDADNYRDRAGCLLITFISNGEPVDPPVARTNTSTPAPRYAVPRPGSPPASPTNSVFCKTCLNNQRLLSASLAQYLPDSDESGDSDDEERESRFDEFRNTQERIYPQMCAECEPKVRQRLDQAAYTAKTDTLRRMMDRNSKIRRKIYIQSRMPVRILNGIGRLLWVSGFVLQLAWHASLCTTKTTQIPYSSWLPSPDLLLRWSIAASVFGMWWNPRLLDMVAGNSKQVTGLFRWYLIQCIAVVSRIYLRIAPNSANAALQKLPFQTNLQILGATVATILFLMSWQSVGLKPLLVIKPTAKQPTSKQPNQPSLRGRPVTKKTPVSSRAKPRASSAKKDTIKSLGDLLDELEHIESSPPDQQRRPGTAASTVYDLSPLRRASDEPRQPRMGFAHTLEAQQLTNSLTSIQEIDSMNLVSPSFFQDPPERQMINYSAEMEWEPAPPEQQISSHRAFSTQGQRKAQPFGAAPVEPKKGPFWYKVPPAPVTPAQRVFNPPNQPRLRPSPVQGQEIQFRGSGMPQQQLTGSQHYESAPEFPPATFFAQPGPDDPRNELTGMFSGSFSLEHESPKEEQKPQSTWLGRLRNRTPASANKKK</sequence>
<protein>
    <submittedName>
        <fullName evidence="8">Ima1 N-terminal domain-containing protein</fullName>
    </submittedName>
</protein>
<dbReference type="Proteomes" id="UP001174997">
    <property type="component" value="Unassembled WGS sequence"/>
</dbReference>
<comment type="caution">
    <text evidence="8">The sequence shown here is derived from an EMBL/GenBank/DDBJ whole genome shotgun (WGS) entry which is preliminary data.</text>
</comment>
<evidence type="ECO:0000313" key="9">
    <source>
        <dbReference type="Proteomes" id="UP001174997"/>
    </source>
</evidence>
<keyword evidence="4" id="KW-0472">Membrane</keyword>
<reference evidence="8" key="1">
    <citation type="submission" date="2023-06" db="EMBL/GenBank/DDBJ databases">
        <title>Genome-scale phylogeny and comparative genomics of the fungal order Sordariales.</title>
        <authorList>
            <consortium name="Lawrence Berkeley National Laboratory"/>
            <person name="Hensen N."/>
            <person name="Bonometti L."/>
            <person name="Westerberg I."/>
            <person name="Brannstrom I.O."/>
            <person name="Guillou S."/>
            <person name="Cros-Aarteil S."/>
            <person name="Calhoun S."/>
            <person name="Haridas S."/>
            <person name="Kuo A."/>
            <person name="Mondo S."/>
            <person name="Pangilinan J."/>
            <person name="Riley R."/>
            <person name="Labutti K."/>
            <person name="Andreopoulos B."/>
            <person name="Lipzen A."/>
            <person name="Chen C."/>
            <person name="Yanf M."/>
            <person name="Daum C."/>
            <person name="Ng V."/>
            <person name="Clum A."/>
            <person name="Steindorff A."/>
            <person name="Ohm R."/>
            <person name="Martin F."/>
            <person name="Silar P."/>
            <person name="Natvig D."/>
            <person name="Lalanne C."/>
            <person name="Gautier V."/>
            <person name="Ament-Velasquez S.L."/>
            <person name="Kruys A."/>
            <person name="Hutchinson M.I."/>
            <person name="Powell A.J."/>
            <person name="Barry K."/>
            <person name="Miller A.N."/>
            <person name="Grigoriev I.V."/>
            <person name="Debuchy R."/>
            <person name="Gladieux P."/>
            <person name="Thoren M.H."/>
            <person name="Johannesson H."/>
        </authorList>
    </citation>
    <scope>NUCLEOTIDE SEQUENCE</scope>
    <source>
        <strain evidence="8">CBS 307.81</strain>
    </source>
</reference>
<dbReference type="GO" id="GO:0034506">
    <property type="term" value="C:chromosome, centromeric core domain"/>
    <property type="evidence" value="ECO:0007669"/>
    <property type="project" value="TreeGrafter"/>
</dbReference>
<evidence type="ECO:0000256" key="3">
    <source>
        <dbReference type="ARBA" id="ARBA00022989"/>
    </source>
</evidence>
<dbReference type="InterPro" id="IPR018617">
    <property type="entry name" value="Ima1_N"/>
</dbReference>
<dbReference type="GO" id="GO:0071765">
    <property type="term" value="P:nuclear inner membrane organization"/>
    <property type="evidence" value="ECO:0007669"/>
    <property type="project" value="InterPro"/>
</dbReference>
<evidence type="ECO:0000256" key="2">
    <source>
        <dbReference type="ARBA" id="ARBA00022692"/>
    </source>
</evidence>
<name>A0AA40DH78_9PEZI</name>
<evidence type="ECO:0000256" key="4">
    <source>
        <dbReference type="ARBA" id="ARBA00023136"/>
    </source>
</evidence>
<dbReference type="AlphaFoldDB" id="A0AA40DH78"/>
<evidence type="ECO:0000259" key="7">
    <source>
        <dbReference type="Pfam" id="PF09779"/>
    </source>
</evidence>
<feature type="compositionally biased region" description="Polar residues" evidence="6">
    <location>
        <begin position="336"/>
        <end position="347"/>
    </location>
</feature>
<evidence type="ECO:0000256" key="1">
    <source>
        <dbReference type="ARBA" id="ARBA00004473"/>
    </source>
</evidence>
<keyword evidence="2" id="KW-0812">Transmembrane</keyword>
<keyword evidence="9" id="KW-1185">Reference proteome</keyword>
<keyword evidence="5" id="KW-0539">Nucleus</keyword>
<dbReference type="GO" id="GO:0044732">
    <property type="term" value="C:mitotic spindle pole body"/>
    <property type="evidence" value="ECO:0007669"/>
    <property type="project" value="TreeGrafter"/>
</dbReference>
<feature type="region of interest" description="Disordered" evidence="6">
    <location>
        <begin position="523"/>
        <end position="628"/>
    </location>
</feature>
<feature type="compositionally biased region" description="Polar residues" evidence="6">
    <location>
        <begin position="552"/>
        <end position="563"/>
    </location>
</feature>
<feature type="region of interest" description="Disordered" evidence="6">
    <location>
        <begin position="335"/>
        <end position="374"/>
    </location>
</feature>
<comment type="subcellular location">
    <subcellularLocation>
        <location evidence="1">Nucleus inner membrane</location>
        <topology evidence="1">Multi-pass membrane protein</topology>
    </subcellularLocation>
</comment>
<dbReference type="PANTHER" id="PTHR28538">
    <property type="entry name" value="INTEGRAL INNER NUCLEAR MEMBRANE PROTEIN IMA1"/>
    <property type="match status" value="1"/>
</dbReference>
<evidence type="ECO:0000256" key="5">
    <source>
        <dbReference type="ARBA" id="ARBA00023242"/>
    </source>
</evidence>
<feature type="region of interest" description="Disordered" evidence="6">
    <location>
        <begin position="390"/>
        <end position="420"/>
    </location>
</feature>
<accession>A0AA40DH78</accession>
<keyword evidence="3" id="KW-1133">Transmembrane helix</keyword>
<feature type="region of interest" description="Disordered" evidence="6">
    <location>
        <begin position="113"/>
        <end position="133"/>
    </location>
</feature>
<organism evidence="8 9">
    <name type="scientific">Cercophora samala</name>
    <dbReference type="NCBI Taxonomy" id="330535"/>
    <lineage>
        <taxon>Eukaryota</taxon>
        <taxon>Fungi</taxon>
        <taxon>Dikarya</taxon>
        <taxon>Ascomycota</taxon>
        <taxon>Pezizomycotina</taxon>
        <taxon>Sordariomycetes</taxon>
        <taxon>Sordariomycetidae</taxon>
        <taxon>Sordariales</taxon>
        <taxon>Lasiosphaeriaceae</taxon>
        <taxon>Cercophora</taxon>
    </lineage>
</organism>
<dbReference type="Pfam" id="PF09779">
    <property type="entry name" value="Ima1_N"/>
    <property type="match status" value="1"/>
</dbReference>
<feature type="domain" description="Ima1 N-terminal" evidence="7">
    <location>
        <begin position="12"/>
        <end position="152"/>
    </location>
</feature>
<feature type="compositionally biased region" description="Basic and acidic residues" evidence="6">
    <location>
        <begin position="597"/>
        <end position="607"/>
    </location>
</feature>
<proteinExistence type="predicted"/>
<dbReference type="EMBL" id="JAULSY010000001">
    <property type="protein sequence ID" value="KAK0674410.1"/>
    <property type="molecule type" value="Genomic_DNA"/>
</dbReference>
<dbReference type="PANTHER" id="PTHR28538:SF1">
    <property type="entry name" value="INTEGRAL INNER NUCLEAR MEMBRANE PROTEIN IMA1"/>
    <property type="match status" value="1"/>
</dbReference>
<dbReference type="GO" id="GO:0005637">
    <property type="term" value="C:nuclear inner membrane"/>
    <property type="evidence" value="ECO:0007669"/>
    <property type="project" value="UniProtKB-SubCell"/>
</dbReference>
<dbReference type="InterPro" id="IPR042321">
    <property type="entry name" value="Ima1"/>
</dbReference>